<dbReference type="PROSITE" id="PS50206">
    <property type="entry name" value="RHODANESE_3"/>
    <property type="match status" value="4"/>
</dbReference>
<dbReference type="SMART" id="SM00450">
    <property type="entry name" value="RHOD"/>
    <property type="match status" value="4"/>
</dbReference>
<dbReference type="RefSeq" id="WP_249245113.1">
    <property type="nucleotide sequence ID" value="NZ_JAKPBZ010000112.1"/>
</dbReference>
<organism evidence="2 3">
    <name type="scientific">Brenneria tiliae</name>
    <dbReference type="NCBI Taxonomy" id="2914984"/>
    <lineage>
        <taxon>Bacteria</taxon>
        <taxon>Pseudomonadati</taxon>
        <taxon>Pseudomonadota</taxon>
        <taxon>Gammaproteobacteria</taxon>
        <taxon>Enterobacterales</taxon>
        <taxon>Pectobacteriaceae</taxon>
        <taxon>Brenneria</taxon>
    </lineage>
</organism>
<evidence type="ECO:0000259" key="1">
    <source>
        <dbReference type="PROSITE" id="PS50206"/>
    </source>
</evidence>
<feature type="domain" description="Rhodanese" evidence="1">
    <location>
        <begin position="391"/>
        <end position="479"/>
    </location>
</feature>
<gene>
    <name evidence="2" type="ORF">MFP26_13655</name>
</gene>
<dbReference type="SUPFAM" id="SSF52821">
    <property type="entry name" value="Rhodanese/Cell cycle control phosphatase"/>
    <property type="match status" value="4"/>
</dbReference>
<feature type="domain" description="Rhodanese" evidence="1">
    <location>
        <begin position="142"/>
        <end position="233"/>
    </location>
</feature>
<dbReference type="InterPro" id="IPR050229">
    <property type="entry name" value="GlpE_sulfurtransferase"/>
</dbReference>
<dbReference type="Proteomes" id="UP001203069">
    <property type="component" value="Unassembled WGS sequence"/>
</dbReference>
<dbReference type="PANTHER" id="PTHR43031">
    <property type="entry name" value="FAD-DEPENDENT OXIDOREDUCTASE"/>
    <property type="match status" value="1"/>
</dbReference>
<evidence type="ECO:0000313" key="3">
    <source>
        <dbReference type="Proteomes" id="UP001203069"/>
    </source>
</evidence>
<keyword evidence="3" id="KW-1185">Reference proteome</keyword>
<dbReference type="CDD" id="cd00158">
    <property type="entry name" value="RHOD"/>
    <property type="match status" value="1"/>
</dbReference>
<feature type="domain" description="Rhodanese" evidence="1">
    <location>
        <begin position="287"/>
        <end position="361"/>
    </location>
</feature>
<sequence length="540" mass="59190">MAITLVSLPAGELRRWLDNGDELAVLDVREEGEFGGGHLLRSTNLPLSRLENQLARLVPRKGVPLVLVDDNNGLAEQAAEKLMAYGYRTLYRLTDGVAGWRQAGWQLVHGNYVFSKAFGEYVEHVLATPSISAQRLREKISAGEDLVIIDSRTFAEYQWIGIPGAVSCPGAELILRVKQRVTSPDTLVVVNCGGRTRSIIGAQTLINAGLANPVVSLQNGTQGWHLAGYRTVAGQQDRLDAPDRAALRWARQAARTMAQRSGVVTLDRAGLHRLEAESRASTLYRFDVRSREEYRQGHRRGFLSVEGGQLIQATNTFIAVHQARIVLADDDGVRAYTTASWLRQMGFDQVFVLDAPLAPADYSYGDSPEIVAGPEPQAALLSPFELLSRQEDEGVVVIDLASSREYRQGHIPGAWFAIRSRLAQALTALPPAREYVLTSPDGLTARLALAELAALVAAPVSLLAGGTRAWQAARLPLAHGDEHLANPPVDVVLKAFEQPERREEAMRAYLRWEQDLVAQIEREGSTRFRLLSPPAAAGDR</sequence>
<dbReference type="InterPro" id="IPR001763">
    <property type="entry name" value="Rhodanese-like_dom"/>
</dbReference>
<dbReference type="Gene3D" id="3.40.250.10">
    <property type="entry name" value="Rhodanese-like domain"/>
    <property type="match status" value="4"/>
</dbReference>
<comment type="caution">
    <text evidence="2">The sequence shown here is derived from an EMBL/GenBank/DDBJ whole genome shotgun (WGS) entry which is preliminary data.</text>
</comment>
<dbReference type="PANTHER" id="PTHR43031:SF7">
    <property type="entry name" value="NITRIC OXIDE REDUCTASE FLRD-NAD(+) REDUCTASE"/>
    <property type="match status" value="1"/>
</dbReference>
<dbReference type="EMBL" id="JAKPBZ010000112">
    <property type="protein sequence ID" value="MCL2893729.1"/>
    <property type="molecule type" value="Genomic_DNA"/>
</dbReference>
<proteinExistence type="predicted"/>
<feature type="domain" description="Rhodanese" evidence="1">
    <location>
        <begin position="19"/>
        <end position="109"/>
    </location>
</feature>
<reference evidence="2 3" key="1">
    <citation type="submission" date="2022-02" db="EMBL/GenBank/DDBJ databases">
        <title>Description of Brenneria tiliae sp. nov. isolated from symptomatic Tilia x moltkei and Tilia x europaea trees in the UK.</title>
        <authorList>
            <person name="Kile H."/>
        </authorList>
    </citation>
    <scope>NUCLEOTIDE SEQUENCE [LARGE SCALE GENOMIC DNA]</scope>
    <source>
        <strain evidence="2 3">MC1SB4.1</strain>
    </source>
</reference>
<dbReference type="InterPro" id="IPR036873">
    <property type="entry name" value="Rhodanese-like_dom_sf"/>
</dbReference>
<name>A0ABT0MV69_9GAMM</name>
<evidence type="ECO:0000313" key="2">
    <source>
        <dbReference type="EMBL" id="MCL2893729.1"/>
    </source>
</evidence>
<dbReference type="Pfam" id="PF00581">
    <property type="entry name" value="Rhodanese"/>
    <property type="match status" value="4"/>
</dbReference>
<accession>A0ABT0MV69</accession>
<protein>
    <submittedName>
        <fullName evidence="2">Rhodanese-related sulfurtransferase</fullName>
    </submittedName>
</protein>